<comment type="subunit">
    <text evidence="2">Homodimer.</text>
</comment>
<feature type="transmembrane region" description="Helical" evidence="14">
    <location>
        <begin position="401"/>
        <end position="424"/>
    </location>
</feature>
<reference evidence="15 16" key="1">
    <citation type="submission" date="2015-07" db="EMBL/GenBank/DDBJ databases">
        <title>Genome sequence of Ornatilinea apprima DSM 23815.</title>
        <authorList>
            <person name="Hemp J."/>
            <person name="Ward L.M."/>
            <person name="Pace L.A."/>
            <person name="Fischer W.W."/>
        </authorList>
    </citation>
    <scope>NUCLEOTIDE SEQUENCE [LARGE SCALE GENOMIC DNA]</scope>
    <source>
        <strain evidence="15 16">P3M-1</strain>
    </source>
</reference>
<dbReference type="PANTHER" id="PTHR33843">
    <property type="entry name" value="ASCORBATE-SPECIFIC PTS SYSTEM EIIC COMPONENT"/>
    <property type="match status" value="1"/>
</dbReference>
<comment type="function">
    <text evidence="10">The phosphoenolpyruvate-dependent sugar phosphotransferase system (sugar PTS), a major carbohydrate active transport system, catalyzes the phosphorylation of incoming sugar substrates concomitantly with their translocation across the cell membrane. The enzyme II UlaABC PTS system is involved in ascorbate transport.</text>
</comment>
<dbReference type="STRING" id="1134406.ADN00_05920"/>
<feature type="transmembrane region" description="Helical" evidence="14">
    <location>
        <begin position="227"/>
        <end position="245"/>
    </location>
</feature>
<feature type="transmembrane region" description="Helical" evidence="14">
    <location>
        <begin position="257"/>
        <end position="276"/>
    </location>
</feature>
<dbReference type="InterPro" id="IPR004703">
    <property type="entry name" value="PTS_sugar-sp_permease"/>
</dbReference>
<evidence type="ECO:0000313" key="15">
    <source>
        <dbReference type="EMBL" id="KPL78769.1"/>
    </source>
</evidence>
<dbReference type="GO" id="GO:0009401">
    <property type="term" value="P:phosphoenolpyruvate-dependent sugar phosphotransferase system"/>
    <property type="evidence" value="ECO:0007669"/>
    <property type="project" value="UniProtKB-KW"/>
</dbReference>
<keyword evidence="4" id="KW-1003">Cell membrane</keyword>
<dbReference type="Proteomes" id="UP000050417">
    <property type="component" value="Unassembled WGS sequence"/>
</dbReference>
<comment type="similarity">
    <text evidence="11">Belongs to the UlaA family.</text>
</comment>
<dbReference type="InterPro" id="IPR051562">
    <property type="entry name" value="Ascorbate-PTS_EIIC"/>
</dbReference>
<evidence type="ECO:0000256" key="6">
    <source>
        <dbReference type="ARBA" id="ARBA00022683"/>
    </source>
</evidence>
<keyword evidence="3" id="KW-0813">Transport</keyword>
<dbReference type="RefSeq" id="WP_075062045.1">
    <property type="nucleotide sequence ID" value="NZ_LGCL01000016.1"/>
</dbReference>
<evidence type="ECO:0000256" key="1">
    <source>
        <dbReference type="ARBA" id="ARBA00004651"/>
    </source>
</evidence>
<dbReference type="Pfam" id="PF03611">
    <property type="entry name" value="EIIC-GAT"/>
    <property type="match status" value="1"/>
</dbReference>
<feature type="transmembrane region" description="Helical" evidence="14">
    <location>
        <begin position="149"/>
        <end position="171"/>
    </location>
</feature>
<evidence type="ECO:0000256" key="10">
    <source>
        <dbReference type="ARBA" id="ARBA00037387"/>
    </source>
</evidence>
<evidence type="ECO:0000256" key="2">
    <source>
        <dbReference type="ARBA" id="ARBA00011738"/>
    </source>
</evidence>
<comment type="caution">
    <text evidence="15">The sequence shown here is derived from an EMBL/GenBank/DDBJ whole genome shotgun (WGS) entry which is preliminary data.</text>
</comment>
<dbReference type="EMBL" id="LGCL01000016">
    <property type="protein sequence ID" value="KPL78769.1"/>
    <property type="molecule type" value="Genomic_DNA"/>
</dbReference>
<feature type="transmembrane region" description="Helical" evidence="14">
    <location>
        <begin position="117"/>
        <end position="137"/>
    </location>
</feature>
<keyword evidence="9 14" id="KW-0472">Membrane</keyword>
<keyword evidence="8 14" id="KW-1133">Transmembrane helix</keyword>
<evidence type="ECO:0000313" key="16">
    <source>
        <dbReference type="Proteomes" id="UP000050417"/>
    </source>
</evidence>
<dbReference type="OrthoDB" id="9796178at2"/>
<evidence type="ECO:0000256" key="11">
    <source>
        <dbReference type="ARBA" id="ARBA00038218"/>
    </source>
</evidence>
<feature type="transmembrane region" description="Helical" evidence="14">
    <location>
        <begin position="91"/>
        <end position="110"/>
    </location>
</feature>
<dbReference type="PATRIC" id="fig|1134406.4.peg.1660"/>
<keyword evidence="16" id="KW-1185">Reference proteome</keyword>
<protein>
    <recommendedName>
        <fullName evidence="12">Ascorbate-specific PTS system EIIC component</fullName>
    </recommendedName>
    <alternativeName>
        <fullName evidence="13">Ascorbate-specific permease IIC component UlaA</fullName>
    </alternativeName>
</protein>
<sequence>MNVGLIFSIVPRLLPTFMLGLVALLGLLMMRKTFSEVITGTIKTMAGVIILFSAVDLLSGVISPISTMFSKVYAFQGEAVAVDWTAFLSQYGVPVILVMVFGFLVNLVLARVTKLKYVFLTGHIMFWNAFMVVAALADAGKITGVPLVVIGSLIHGALSTILPALIAPFVFKLTGNKDFTIGHTTTSIALVGAWIGKLVGDPSKSTEDMKISDSLSFLKSMTISTSIIMFLLYLVMGFIAGPAWAAETFSGGSQPIWYLWIIYQGILFGASLTILLTGVRLMLGEIVPAFHGFAKKVVPDAIPALDCPMVFPYGQNALAIGFPIAMIASLVTLVVFGAFGYPYVLLPLVVAAFFDVGPAAVLANATGGRRGAIVASIVGGVLLIVLQALSLPFVANTAAGFINAFGGNDFSLIAIVVGGIARLLGF</sequence>
<evidence type="ECO:0000256" key="7">
    <source>
        <dbReference type="ARBA" id="ARBA00022692"/>
    </source>
</evidence>
<feature type="transmembrane region" description="Helical" evidence="14">
    <location>
        <begin position="12"/>
        <end position="30"/>
    </location>
</feature>
<name>A0A0P6XF03_9CHLR</name>
<feature type="transmembrane region" description="Helical" evidence="14">
    <location>
        <begin position="318"/>
        <end position="339"/>
    </location>
</feature>
<feature type="transmembrane region" description="Helical" evidence="14">
    <location>
        <begin position="42"/>
        <end position="62"/>
    </location>
</feature>
<evidence type="ECO:0000256" key="9">
    <source>
        <dbReference type="ARBA" id="ARBA00023136"/>
    </source>
</evidence>
<dbReference type="NCBIfam" id="NF006920">
    <property type="entry name" value="PRK09410.1-2"/>
    <property type="match status" value="1"/>
</dbReference>
<proteinExistence type="inferred from homology"/>
<comment type="subcellular location">
    <subcellularLocation>
        <location evidence="1">Cell membrane</location>
        <topology evidence="1">Multi-pass membrane protein</topology>
    </subcellularLocation>
</comment>
<keyword evidence="5" id="KW-0762">Sugar transport</keyword>
<feature type="transmembrane region" description="Helical" evidence="14">
    <location>
        <begin position="372"/>
        <end position="395"/>
    </location>
</feature>
<accession>A0A0P6XF03</accession>
<keyword evidence="6" id="KW-0598">Phosphotransferase system</keyword>
<evidence type="ECO:0000256" key="4">
    <source>
        <dbReference type="ARBA" id="ARBA00022475"/>
    </source>
</evidence>
<organism evidence="15 16">
    <name type="scientific">Ornatilinea apprima</name>
    <dbReference type="NCBI Taxonomy" id="1134406"/>
    <lineage>
        <taxon>Bacteria</taxon>
        <taxon>Bacillati</taxon>
        <taxon>Chloroflexota</taxon>
        <taxon>Anaerolineae</taxon>
        <taxon>Anaerolineales</taxon>
        <taxon>Anaerolineaceae</taxon>
        <taxon>Ornatilinea</taxon>
    </lineage>
</organism>
<evidence type="ECO:0000256" key="3">
    <source>
        <dbReference type="ARBA" id="ARBA00022448"/>
    </source>
</evidence>
<evidence type="ECO:0000256" key="12">
    <source>
        <dbReference type="ARBA" id="ARBA00039702"/>
    </source>
</evidence>
<feature type="transmembrane region" description="Helical" evidence="14">
    <location>
        <begin position="345"/>
        <end position="365"/>
    </location>
</feature>
<dbReference type="GO" id="GO:0005886">
    <property type="term" value="C:plasma membrane"/>
    <property type="evidence" value="ECO:0007669"/>
    <property type="project" value="UniProtKB-SubCell"/>
</dbReference>
<evidence type="ECO:0000256" key="13">
    <source>
        <dbReference type="ARBA" id="ARBA00042859"/>
    </source>
</evidence>
<gene>
    <name evidence="15" type="ORF">ADN00_05920</name>
</gene>
<evidence type="ECO:0000256" key="8">
    <source>
        <dbReference type="ARBA" id="ARBA00022989"/>
    </source>
</evidence>
<keyword evidence="7 14" id="KW-0812">Transmembrane</keyword>
<dbReference type="PANTHER" id="PTHR33843:SF4">
    <property type="entry name" value="ASCORBATE-SPECIFIC PTS SYSTEM EIIC COMPONENT"/>
    <property type="match status" value="1"/>
</dbReference>
<evidence type="ECO:0000256" key="14">
    <source>
        <dbReference type="SAM" id="Phobius"/>
    </source>
</evidence>
<dbReference type="AlphaFoldDB" id="A0A0P6XF03"/>
<evidence type="ECO:0000256" key="5">
    <source>
        <dbReference type="ARBA" id="ARBA00022597"/>
    </source>
</evidence>